<dbReference type="EMBL" id="CP003540">
    <property type="protein sequence ID" value="AFK16808.2"/>
    <property type="molecule type" value="Genomic_DNA"/>
</dbReference>
<organism evidence="1 2">
    <name type="scientific">Corynebacterium pseudotuberculosis 258</name>
    <dbReference type="NCBI Taxonomy" id="1168865"/>
    <lineage>
        <taxon>Bacteria</taxon>
        <taxon>Bacillati</taxon>
        <taxon>Actinomycetota</taxon>
        <taxon>Actinomycetes</taxon>
        <taxon>Mycobacteriales</taxon>
        <taxon>Corynebacteriaceae</taxon>
        <taxon>Corynebacterium</taxon>
    </lineage>
</organism>
<name>A0AAU8PQR7_CORPS</name>
<protein>
    <submittedName>
        <fullName evidence="1">Uncharacterized protein</fullName>
    </submittedName>
</protein>
<gene>
    <name evidence="1" type="ORF">CP258_06015</name>
</gene>
<evidence type="ECO:0000313" key="1">
    <source>
        <dbReference type="EMBL" id="AFK16808.2"/>
    </source>
</evidence>
<evidence type="ECO:0000313" key="2">
    <source>
        <dbReference type="Proteomes" id="UP000006465"/>
    </source>
</evidence>
<reference evidence="1 2" key="1">
    <citation type="journal article" date="2013" name="J. Biotechnol.">
        <title>Genome sequence of Corynebacterium pseudotuberculosis biovar equi strain 258 and prediction of antigenic targets to improve biotechnological vaccine production.</title>
        <authorList>
            <person name="Soares S.C."/>
            <person name="Trost E."/>
            <person name="Ramos R.T."/>
            <person name="Carneiro A.R."/>
            <person name="Santos A.R."/>
            <person name="Pinto A.C."/>
            <person name="Barbosa E."/>
            <person name="Aburjaile F."/>
            <person name="Ali A."/>
            <person name="Diniz C.A."/>
            <person name="Hassan S.S."/>
            <person name="Fiaux K."/>
            <person name="Guimaraes L.C."/>
            <person name="Bakhtiar S.M."/>
            <person name="Pereira U."/>
            <person name="Almeida S.S."/>
            <person name="Abreu V.A."/>
            <person name="Rocha F.S."/>
            <person name="Dorella F.A."/>
            <person name="Miyoshi A."/>
            <person name="Silva A."/>
            <person name="Azevedo V."/>
            <person name="Tauch A."/>
        </authorList>
    </citation>
    <scope>NUCLEOTIDE SEQUENCE [LARGE SCALE GENOMIC DNA]</scope>
    <source>
        <strain evidence="1 2">258</strain>
    </source>
</reference>
<proteinExistence type="predicted"/>
<dbReference type="Proteomes" id="UP000006465">
    <property type="component" value="Chromosome"/>
</dbReference>
<dbReference type="AlphaFoldDB" id="A0AAU8PQR7"/>
<accession>A0AAU8PQR7</accession>
<sequence>MVFRRKSRLVKVNQFGVSNIETTRFSSRDRKQIVQGIDRLGAIYTLVLLSRIDMKKFYDFSLREK</sequence>
<dbReference type="KEGG" id="coe:CP258_06015"/>